<keyword evidence="1" id="KW-0472">Membrane</keyword>
<name>A0A1H6VAU3_9BACT</name>
<feature type="transmembrane region" description="Helical" evidence="1">
    <location>
        <begin position="92"/>
        <end position="108"/>
    </location>
</feature>
<feature type="transmembrane region" description="Helical" evidence="1">
    <location>
        <begin position="49"/>
        <end position="72"/>
    </location>
</feature>
<keyword evidence="3" id="KW-1185">Reference proteome</keyword>
<feature type="transmembrane region" description="Helical" evidence="1">
    <location>
        <begin position="6"/>
        <end position="25"/>
    </location>
</feature>
<organism evidence="2 3">
    <name type="scientific">Dyadobacter koreensis</name>
    <dbReference type="NCBI Taxonomy" id="408657"/>
    <lineage>
        <taxon>Bacteria</taxon>
        <taxon>Pseudomonadati</taxon>
        <taxon>Bacteroidota</taxon>
        <taxon>Cytophagia</taxon>
        <taxon>Cytophagales</taxon>
        <taxon>Spirosomataceae</taxon>
        <taxon>Dyadobacter</taxon>
    </lineage>
</organism>
<evidence type="ECO:0000313" key="2">
    <source>
        <dbReference type="EMBL" id="SEJ00946.1"/>
    </source>
</evidence>
<dbReference type="AlphaFoldDB" id="A0A1H6VAU3"/>
<keyword evidence="1" id="KW-1133">Transmembrane helix</keyword>
<proteinExistence type="predicted"/>
<dbReference type="Proteomes" id="UP000199532">
    <property type="component" value="Unassembled WGS sequence"/>
</dbReference>
<dbReference type="STRING" id="408657.SAMN04487995_3011"/>
<protein>
    <submittedName>
        <fullName evidence="2">TspO and MBR related proteins</fullName>
    </submittedName>
</protein>
<keyword evidence="1" id="KW-0812">Transmembrane</keyword>
<evidence type="ECO:0000313" key="3">
    <source>
        <dbReference type="Proteomes" id="UP000199532"/>
    </source>
</evidence>
<dbReference type="EMBL" id="FNXY01000004">
    <property type="protein sequence ID" value="SEJ00946.1"/>
    <property type="molecule type" value="Genomic_DNA"/>
</dbReference>
<evidence type="ECO:0000256" key="1">
    <source>
        <dbReference type="SAM" id="Phobius"/>
    </source>
</evidence>
<accession>A0A1H6VAU3</accession>
<dbReference type="InterPro" id="IPR038330">
    <property type="entry name" value="TspO/MBR-related_sf"/>
</dbReference>
<reference evidence="2 3" key="1">
    <citation type="submission" date="2016-10" db="EMBL/GenBank/DDBJ databases">
        <authorList>
            <person name="de Groot N.N."/>
        </authorList>
    </citation>
    <scope>NUCLEOTIDE SEQUENCE [LARGE SCALE GENOMIC DNA]</scope>
    <source>
        <strain evidence="2 3">DSM 19938</strain>
    </source>
</reference>
<dbReference type="OrthoDB" id="5189031at2"/>
<gene>
    <name evidence="2" type="ORF">SAMN04487995_3011</name>
</gene>
<dbReference type="Gene3D" id="1.20.1260.100">
    <property type="entry name" value="TspO/MBR protein"/>
    <property type="match status" value="1"/>
</dbReference>
<dbReference type="RefSeq" id="WP_090336149.1">
    <property type="nucleotide sequence ID" value="NZ_FNXY01000004.1"/>
</dbReference>
<sequence>MKDSKTGRYATAAIVIGGIIGTYFFSRPRKKTLETPLDEKRQERVDRNLVTPANATFGVVWSTIYAGTIALAIHQAMPSELANPRYRKAQPWLRLNYILTGIFGYLFSQSDKKSRIGAAITTISMLPAAIGLHRALEIGETEVNGPENILRKFVSLYTGWLTAASAVSATTLVQEAGFARKPEEAKKWALGALPLTTGAGAAIANRLNDPYYLLTLITALTGIAVKQQDRNAEISILAGTLSTYLLAIFQKKMTEEKYFIQKEEVN</sequence>